<dbReference type="EMBL" id="KJ434027">
    <property type="protein sequence ID" value="AHX83001.1"/>
    <property type="molecule type" value="Genomic_DNA"/>
</dbReference>
<organism evidence="2">
    <name type="scientific">Sclerotinia borealis</name>
    <dbReference type="NCBI Taxonomy" id="77105"/>
    <lineage>
        <taxon>Eukaryota</taxon>
        <taxon>Fungi</taxon>
        <taxon>Dikarya</taxon>
        <taxon>Ascomycota</taxon>
        <taxon>Pezizomycotina</taxon>
        <taxon>Leotiomycetes</taxon>
        <taxon>Helotiales</taxon>
        <taxon>Sclerotiniaceae</taxon>
        <taxon>Sclerotinia</taxon>
    </lineage>
</organism>
<keyword evidence="2" id="KW-0496">Mitochondrion</keyword>
<dbReference type="Gene3D" id="1.10.10.10">
    <property type="entry name" value="Winged helix-like DNA-binding domain superfamily/Winged helix DNA-binding domain"/>
    <property type="match status" value="1"/>
</dbReference>
<dbReference type="InterPro" id="IPR036388">
    <property type="entry name" value="WH-like_DNA-bd_sf"/>
</dbReference>
<accession>A0A088CAV6</accession>
<name>A0A088CAV6_9HELO</name>
<reference evidence="2" key="1">
    <citation type="journal article" date="2014" name="PLoS ONE">
        <title>The 203 kbp Mitochondrial Genome of the Phytopathogenic Fungus Sclerotinia borealis Reveals Multiple Invasions of Introns and Genomic Duplications.</title>
        <authorList>
            <person name="Mardanov A.V."/>
            <person name="Beletsky A.V."/>
            <person name="Kadnikov V.V."/>
            <person name="Ignatov A.N."/>
            <person name="Ravin N.V."/>
        </authorList>
    </citation>
    <scope>NUCLEOTIDE SEQUENCE</scope>
    <source>
        <strain evidence="2">F-4128</strain>
    </source>
</reference>
<dbReference type="SUPFAM" id="SSF64496">
    <property type="entry name" value="DNA-binding domain of intron-encoded endonucleases"/>
    <property type="match status" value="1"/>
</dbReference>
<feature type="domain" description="Nuclease-associated modular DNA-binding 1" evidence="1">
    <location>
        <begin position="92"/>
        <end position="128"/>
    </location>
</feature>
<dbReference type="InterPro" id="IPR003647">
    <property type="entry name" value="Intron_nuc_1_rpt"/>
</dbReference>
<feature type="domain" description="Nuclease-associated modular DNA-binding 1" evidence="1">
    <location>
        <begin position="8"/>
        <end position="42"/>
    </location>
</feature>
<dbReference type="GO" id="GO:0004519">
    <property type="term" value="F:endonuclease activity"/>
    <property type="evidence" value="ECO:0007669"/>
    <property type="project" value="UniProtKB-KW"/>
</dbReference>
<dbReference type="InterPro" id="IPR010896">
    <property type="entry name" value="NUMOD1"/>
</dbReference>
<protein>
    <submittedName>
        <fullName evidence="2">Truncated GIY-YIG endonuclease</fullName>
    </submittedName>
</protein>
<keyword evidence="2" id="KW-0255">Endonuclease</keyword>
<dbReference type="SMART" id="SM00497">
    <property type="entry name" value="IENR1"/>
    <property type="match status" value="2"/>
</dbReference>
<proteinExistence type="predicted"/>
<dbReference type="AlphaFoldDB" id="A0A088CAV6"/>
<dbReference type="GeneID" id="20497976"/>
<sequence>MIEANSAYSVYVYNSFKELLVLFPSVLTLAKLIKSNHPTLVDIIKEQTILRGEWYLTNIPYNIRDTPIIADWSSKECEQLVLNMNNNSHIRKAVFVYDINRNFLAKYDGVMEAQRAWNISHSTVKNYAKIGGVYKGYIFSYERLVTSQEG</sequence>
<keyword evidence="2" id="KW-0540">Nuclease</keyword>
<gene>
    <name evidence="2" type="ORF">SBORM_0033</name>
</gene>
<evidence type="ECO:0000313" key="2">
    <source>
        <dbReference type="EMBL" id="AHX83001.1"/>
    </source>
</evidence>
<keyword evidence="2" id="KW-0378">Hydrolase</keyword>
<dbReference type="RefSeq" id="YP_009072339.1">
    <property type="nucleotide sequence ID" value="NC_025200.1"/>
</dbReference>
<dbReference type="Pfam" id="PF07453">
    <property type="entry name" value="NUMOD1"/>
    <property type="match status" value="2"/>
</dbReference>
<evidence type="ECO:0000259" key="1">
    <source>
        <dbReference type="Pfam" id="PF07453"/>
    </source>
</evidence>
<geneLocation type="mitochondrion" evidence="2"/>